<evidence type="ECO:0000313" key="4">
    <source>
        <dbReference type="Proteomes" id="UP000429607"/>
    </source>
</evidence>
<dbReference type="PANTHER" id="PTHR13510:SF44">
    <property type="entry name" value="RABENOSYN-5"/>
    <property type="match status" value="1"/>
</dbReference>
<dbReference type="PANTHER" id="PTHR13510">
    <property type="entry name" value="FYVE-FINGER-CONTAINING RAB5 EFFECTOR PROTEIN RABENOSYN-5-RELATED"/>
    <property type="match status" value="1"/>
</dbReference>
<dbReference type="EMBL" id="QXFT01005710">
    <property type="protein sequence ID" value="KAE9271502.1"/>
    <property type="molecule type" value="Genomic_DNA"/>
</dbReference>
<evidence type="ECO:0000313" key="5">
    <source>
        <dbReference type="Proteomes" id="UP000434957"/>
    </source>
</evidence>
<evidence type="ECO:0000313" key="2">
    <source>
        <dbReference type="EMBL" id="KAE8963144.1"/>
    </source>
</evidence>
<protein>
    <recommendedName>
        <fullName evidence="7">FYVE-type domain-containing protein</fullName>
    </recommendedName>
</protein>
<dbReference type="Proteomes" id="UP000435112">
    <property type="component" value="Unassembled WGS sequence"/>
</dbReference>
<dbReference type="Proteomes" id="UP000434957">
    <property type="component" value="Unassembled WGS sequence"/>
</dbReference>
<evidence type="ECO:0000313" key="3">
    <source>
        <dbReference type="EMBL" id="KAE9271502.1"/>
    </source>
</evidence>
<dbReference type="InterPro" id="IPR052727">
    <property type="entry name" value="Rab4/Rab5_effector"/>
</dbReference>
<keyword evidence="5" id="KW-1185">Reference proteome</keyword>
<name>A0A6A3GZ35_9STRA</name>
<dbReference type="AlphaFoldDB" id="A0A6A3GZ35"/>
<reference evidence="4 6" key="1">
    <citation type="submission" date="2018-09" db="EMBL/GenBank/DDBJ databases">
        <title>Genomic investigation of the strawberry pathogen Phytophthora fragariae indicates pathogenicity is determined by transcriptional variation in three key races.</title>
        <authorList>
            <person name="Adams T.M."/>
            <person name="Armitage A.D."/>
            <person name="Sobczyk M.K."/>
            <person name="Bates H.J."/>
            <person name="Dunwell J.M."/>
            <person name="Nellist C.F."/>
            <person name="Harrison R.J."/>
        </authorList>
    </citation>
    <scope>NUCLEOTIDE SEQUENCE [LARGE SCALE GENOMIC DNA]</scope>
    <source>
        <strain evidence="2 4">SCRP249</strain>
        <strain evidence="1 6">SCRP324</strain>
        <strain evidence="3 5">SCRP333</strain>
    </source>
</reference>
<proteinExistence type="predicted"/>
<dbReference type="OrthoDB" id="96206at2759"/>
<organism evidence="1 6">
    <name type="scientific">Phytophthora rubi</name>
    <dbReference type="NCBI Taxonomy" id="129364"/>
    <lineage>
        <taxon>Eukaryota</taxon>
        <taxon>Sar</taxon>
        <taxon>Stramenopiles</taxon>
        <taxon>Oomycota</taxon>
        <taxon>Peronosporomycetes</taxon>
        <taxon>Peronosporales</taxon>
        <taxon>Peronosporaceae</taxon>
        <taxon>Phytophthora</taxon>
    </lineage>
</organism>
<accession>A0A6A3GZ35</accession>
<evidence type="ECO:0000313" key="1">
    <source>
        <dbReference type="EMBL" id="KAE8962401.1"/>
    </source>
</evidence>
<evidence type="ECO:0008006" key="7">
    <source>
        <dbReference type="Google" id="ProtNLM"/>
    </source>
</evidence>
<sequence>MPPARLELTDVEEQDCYDRASRLLDRTLRGYDDRDEKDRSSAPAHHSKLDSSRWKLLKTQTDTSLYVERDSSAHRDYSSLGVDWKEDPVVILTAGTIRGELDEVMLGLKALDANSIRSRTEMLTNHIADSAVLAELLGPTEVDPFRFLGVMWLMYEQSWPLKSVLRPRDLLSLTSTGTMTRANGEHFGYEVVQPIEFSQCPPGTADRGNVMYAALFKQQEPGVVDVYVSTYVETQGAFLDKVVVGFTWKAMLRFWDAPQLAEMKKLQWCIAIRGLERQKDQGQTSLSSGSACKRCFEGPSMMRRFTTITHVDKSSWSCVLCASSVCSDCRVERTLKEVDKSSGRLKEHRVVVCQACLTLVQQLHPAEIALLNRKHRPGQLSQRS</sequence>
<dbReference type="Proteomes" id="UP000429607">
    <property type="component" value="Unassembled WGS sequence"/>
</dbReference>
<comment type="caution">
    <text evidence="1">The sequence shown here is derived from an EMBL/GenBank/DDBJ whole genome shotgun (WGS) entry which is preliminary data.</text>
</comment>
<gene>
    <name evidence="2" type="ORF">PR001_g29468</name>
    <name evidence="1" type="ORF">PR002_g29607</name>
    <name evidence="3" type="ORF">PR003_g30490</name>
</gene>
<evidence type="ECO:0000313" key="6">
    <source>
        <dbReference type="Proteomes" id="UP000435112"/>
    </source>
</evidence>
<dbReference type="EMBL" id="QXFU01005985">
    <property type="protein sequence ID" value="KAE8962401.1"/>
    <property type="molecule type" value="Genomic_DNA"/>
</dbReference>
<dbReference type="EMBL" id="QXFV01005911">
    <property type="protein sequence ID" value="KAE8963144.1"/>
    <property type="molecule type" value="Genomic_DNA"/>
</dbReference>